<evidence type="ECO:0000313" key="2">
    <source>
        <dbReference type="EMBL" id="KAK0661573.1"/>
    </source>
</evidence>
<comment type="caution">
    <text evidence="2">The sequence shown here is derived from an EMBL/GenBank/DDBJ whole genome shotgun (WGS) entry which is preliminary data.</text>
</comment>
<organism evidence="2 3">
    <name type="scientific">Cercophora samala</name>
    <dbReference type="NCBI Taxonomy" id="330535"/>
    <lineage>
        <taxon>Eukaryota</taxon>
        <taxon>Fungi</taxon>
        <taxon>Dikarya</taxon>
        <taxon>Ascomycota</taxon>
        <taxon>Pezizomycotina</taxon>
        <taxon>Sordariomycetes</taxon>
        <taxon>Sordariomycetidae</taxon>
        <taxon>Sordariales</taxon>
        <taxon>Lasiosphaeriaceae</taxon>
        <taxon>Cercophora</taxon>
    </lineage>
</organism>
<dbReference type="EMBL" id="JAULSY010000152">
    <property type="protein sequence ID" value="KAK0661573.1"/>
    <property type="molecule type" value="Genomic_DNA"/>
</dbReference>
<proteinExistence type="predicted"/>
<dbReference type="Proteomes" id="UP001174997">
    <property type="component" value="Unassembled WGS sequence"/>
</dbReference>
<dbReference type="AlphaFoldDB" id="A0AA39YZT9"/>
<reference evidence="2" key="1">
    <citation type="submission" date="2023-06" db="EMBL/GenBank/DDBJ databases">
        <title>Genome-scale phylogeny and comparative genomics of the fungal order Sordariales.</title>
        <authorList>
            <consortium name="Lawrence Berkeley National Laboratory"/>
            <person name="Hensen N."/>
            <person name="Bonometti L."/>
            <person name="Westerberg I."/>
            <person name="Brannstrom I.O."/>
            <person name="Guillou S."/>
            <person name="Cros-Aarteil S."/>
            <person name="Calhoun S."/>
            <person name="Haridas S."/>
            <person name="Kuo A."/>
            <person name="Mondo S."/>
            <person name="Pangilinan J."/>
            <person name="Riley R."/>
            <person name="Labutti K."/>
            <person name="Andreopoulos B."/>
            <person name="Lipzen A."/>
            <person name="Chen C."/>
            <person name="Yanf M."/>
            <person name="Daum C."/>
            <person name="Ng V."/>
            <person name="Clum A."/>
            <person name="Steindorff A."/>
            <person name="Ohm R."/>
            <person name="Martin F."/>
            <person name="Silar P."/>
            <person name="Natvig D."/>
            <person name="Lalanne C."/>
            <person name="Gautier V."/>
            <person name="Ament-Velasquez S.L."/>
            <person name="Kruys A."/>
            <person name="Hutchinson M.I."/>
            <person name="Powell A.J."/>
            <person name="Barry K."/>
            <person name="Miller A.N."/>
            <person name="Grigoriev I.V."/>
            <person name="Debuchy R."/>
            <person name="Gladieux P."/>
            <person name="Thoren M.H."/>
            <person name="Johannesson H."/>
        </authorList>
    </citation>
    <scope>NUCLEOTIDE SEQUENCE</scope>
    <source>
        <strain evidence="2">CBS 307.81</strain>
    </source>
</reference>
<accession>A0AA39YZT9</accession>
<dbReference type="InterPro" id="IPR022190">
    <property type="entry name" value="DUF3716"/>
</dbReference>
<sequence length="349" mass="38806">MSRSTPLDHRSIHCEIQKLGQKSHNVITLLDRQPKRTLRIRNCLIRGPYAGQPVRLNFTKLSVCEAVLLQTRGDVHEGSGGCTHCRRGFSPFIECVREEGIFRGSCAGCHYSRNPGRCSLREWNGQQQSTEKALSYTSPPGLKDPERGMHEKALFYSFLPGPRGPERVSDDIQSSSTLPSYPITHLPSATPDHSKWSSSSNLLPLTSSPASSSTTPPILSPVGNLFHPAASPSQPEPIVISANDLLMSSFCKKCLKFELLQDIYRDNPNPTTAVFQTKFMRWAIECFVEQFTLLEDTLGQNKPYVLDTTGYLQMGAQAKCEELTRIMKTWGGMSQSGELLDGLADQFRV</sequence>
<name>A0AA39YZT9_9PEZI</name>
<keyword evidence="3" id="KW-1185">Reference proteome</keyword>
<gene>
    <name evidence="2" type="ORF">QBC41DRAFT_330336</name>
</gene>
<evidence type="ECO:0000313" key="3">
    <source>
        <dbReference type="Proteomes" id="UP001174997"/>
    </source>
</evidence>
<evidence type="ECO:0000256" key="1">
    <source>
        <dbReference type="SAM" id="MobiDB-lite"/>
    </source>
</evidence>
<dbReference type="Pfam" id="PF12511">
    <property type="entry name" value="DUF3716"/>
    <property type="match status" value="1"/>
</dbReference>
<feature type="region of interest" description="Disordered" evidence="1">
    <location>
        <begin position="197"/>
        <end position="216"/>
    </location>
</feature>
<protein>
    <submittedName>
        <fullName evidence="2">Uncharacterized protein</fullName>
    </submittedName>
</protein>